<dbReference type="SUPFAM" id="SSF48695">
    <property type="entry name" value="Multiheme cytochromes"/>
    <property type="match status" value="1"/>
</dbReference>
<dbReference type="Proteomes" id="UP001203423">
    <property type="component" value="Unassembled WGS sequence"/>
</dbReference>
<accession>A0ABT0LJH1</accession>
<comment type="caution">
    <text evidence="1">The sequence shown here is derived from an EMBL/GenBank/DDBJ whole genome shotgun (WGS) entry which is preliminary data.</text>
</comment>
<organism evidence="1 2">
    <name type="scientific">Shewanella surugensis</name>
    <dbReference type="NCBI Taxonomy" id="212020"/>
    <lineage>
        <taxon>Bacteria</taxon>
        <taxon>Pseudomonadati</taxon>
        <taxon>Pseudomonadota</taxon>
        <taxon>Gammaproteobacteria</taxon>
        <taxon>Alteromonadales</taxon>
        <taxon>Shewanellaceae</taxon>
        <taxon>Shewanella</taxon>
    </lineage>
</organism>
<evidence type="ECO:0000313" key="1">
    <source>
        <dbReference type="EMBL" id="MCL1127605.1"/>
    </source>
</evidence>
<reference evidence="1 2" key="1">
    <citation type="submission" date="2022-01" db="EMBL/GenBank/DDBJ databases">
        <title>Whole genome-based taxonomy of the Shewanellaceae.</title>
        <authorList>
            <person name="Martin-Rodriguez A.J."/>
        </authorList>
    </citation>
    <scope>NUCLEOTIDE SEQUENCE [LARGE SCALE GENOMIC DNA]</scope>
    <source>
        <strain evidence="1 2">DSM 17177</strain>
    </source>
</reference>
<dbReference type="InterPro" id="IPR036280">
    <property type="entry name" value="Multihaem_cyt_sf"/>
</dbReference>
<proteinExistence type="predicted"/>
<evidence type="ECO:0000313" key="2">
    <source>
        <dbReference type="Proteomes" id="UP001203423"/>
    </source>
</evidence>
<evidence type="ECO:0008006" key="3">
    <source>
        <dbReference type="Google" id="ProtNLM"/>
    </source>
</evidence>
<protein>
    <recommendedName>
        <fullName evidence="3">Cytochrome c-552/4 domain-containing protein</fullName>
    </recommendedName>
</protein>
<keyword evidence="2" id="KW-1185">Reference proteome</keyword>
<gene>
    <name evidence="1" type="ORF">L2764_24800</name>
</gene>
<dbReference type="RefSeq" id="WP_248943045.1">
    <property type="nucleotide sequence ID" value="NZ_JAKIKS010000180.1"/>
</dbReference>
<sequence length="366" mass="40819">MNNVIKKSSIVTSGLYGVKQKKVTVFLSLIIMLMACGNETENAASNNQVIQTQNILEYGQQCTALIGQIPAFNCNDGTIVPITIDGEEPIIYTHKMECDNPSMLPYSKDTFGQCTPYSRILDLSYDDVQISAFCRREQLRDKDSEFYDEIDIILHSTSNGDTCWFHTEVMAEKNNEKTGIDGKRVPPPNEVTPPKGHVSALDFWWQPKETVTNQCGNCHDADPFMYSPYLGQVWHEVPTDPLGWYNNHVGPDFSKWTVSSAIMPEGNTCTGCHRIGNIDSCPHNVKLENGKVVVRSAILSSAGMQEIEGGNEIASSYPNSHWMPVNNFHSEAFWGTVYKDSVIQLLSCCEDSEQDQCQLTPITGKP</sequence>
<name>A0ABT0LJH1_9GAMM</name>
<dbReference type="EMBL" id="JAKIKS010000180">
    <property type="protein sequence ID" value="MCL1127605.1"/>
    <property type="molecule type" value="Genomic_DNA"/>
</dbReference>